<protein>
    <submittedName>
        <fullName evidence="2">Uncharacterized protein</fullName>
    </submittedName>
</protein>
<evidence type="ECO:0000256" key="1">
    <source>
        <dbReference type="SAM" id="Phobius"/>
    </source>
</evidence>
<evidence type="ECO:0000313" key="3">
    <source>
        <dbReference type="Proteomes" id="UP000054144"/>
    </source>
</evidence>
<feature type="transmembrane region" description="Helical" evidence="1">
    <location>
        <begin position="26"/>
        <end position="52"/>
    </location>
</feature>
<dbReference type="EMBL" id="KN881643">
    <property type="protein sequence ID" value="KIY52415.1"/>
    <property type="molecule type" value="Genomic_DNA"/>
</dbReference>
<sequence>MPTLGNFSKVLLEGVFPPVCATAETAYGWLVVFFVLFLIFYFLTLADIWLYLRRREHRRRYEAIHVRRNGRPFGYGSCGQEFTCLSGLASSKTGYHHATYTPPPTCSSTPEYEKYTQDNPVAADIFVAR</sequence>
<evidence type="ECO:0000313" key="2">
    <source>
        <dbReference type="EMBL" id="KIY52415.1"/>
    </source>
</evidence>
<keyword evidence="1" id="KW-0812">Transmembrane</keyword>
<name>A0A0D7AKM1_9AGAR</name>
<keyword evidence="1" id="KW-1133">Transmembrane helix</keyword>
<reference evidence="2 3" key="1">
    <citation type="journal article" date="2015" name="Fungal Genet. Biol.">
        <title>Evolution of novel wood decay mechanisms in Agaricales revealed by the genome sequences of Fistulina hepatica and Cylindrobasidium torrendii.</title>
        <authorList>
            <person name="Floudas D."/>
            <person name="Held B.W."/>
            <person name="Riley R."/>
            <person name="Nagy L.G."/>
            <person name="Koehler G."/>
            <person name="Ransdell A.S."/>
            <person name="Younus H."/>
            <person name="Chow J."/>
            <person name="Chiniquy J."/>
            <person name="Lipzen A."/>
            <person name="Tritt A."/>
            <person name="Sun H."/>
            <person name="Haridas S."/>
            <person name="LaButti K."/>
            <person name="Ohm R.A."/>
            <person name="Kues U."/>
            <person name="Blanchette R.A."/>
            <person name="Grigoriev I.V."/>
            <person name="Minto R.E."/>
            <person name="Hibbett D.S."/>
        </authorList>
    </citation>
    <scope>NUCLEOTIDE SEQUENCE [LARGE SCALE GENOMIC DNA]</scope>
    <source>
        <strain evidence="2 3">ATCC 64428</strain>
    </source>
</reference>
<keyword evidence="1" id="KW-0472">Membrane</keyword>
<dbReference type="AlphaFoldDB" id="A0A0D7AKM1"/>
<gene>
    <name evidence="2" type="ORF">FISHEDRAFT_55926</name>
</gene>
<keyword evidence="3" id="KW-1185">Reference proteome</keyword>
<organism evidence="2 3">
    <name type="scientific">Fistulina hepatica ATCC 64428</name>
    <dbReference type="NCBI Taxonomy" id="1128425"/>
    <lineage>
        <taxon>Eukaryota</taxon>
        <taxon>Fungi</taxon>
        <taxon>Dikarya</taxon>
        <taxon>Basidiomycota</taxon>
        <taxon>Agaricomycotina</taxon>
        <taxon>Agaricomycetes</taxon>
        <taxon>Agaricomycetidae</taxon>
        <taxon>Agaricales</taxon>
        <taxon>Fistulinaceae</taxon>
        <taxon>Fistulina</taxon>
    </lineage>
</organism>
<dbReference type="Proteomes" id="UP000054144">
    <property type="component" value="Unassembled WGS sequence"/>
</dbReference>
<accession>A0A0D7AKM1</accession>
<proteinExistence type="predicted"/>